<sequence>MEQEDQPQPSAPAGSGGTSKWKKAFLSLVVVTVLLMVGGGILWFGLQKASKSPSREGAASTEAVSEEATSANELVTDTDATPSVTPQPTKTPTTAPLPTPTPTLAPTPTPTTLIETFDSSAALDGFRASNAGGNAGLELRAGRNATLTTRGFVSFGIGEIPDGATIEQATLKIYQVSVVGDPYGAGLRVMLDHLDYGTTLEHADFSAASLSSSFTTLSTNASVGWKEVDVTDQVRSDLSNNRERSQYRLHMATETVGGTVTGDFAYFEAADNSTGSGYTPQLVVRYH</sequence>
<comment type="caution">
    <text evidence="7">The sequence shown here is derived from an EMBL/GenBank/DDBJ whole genome shotgun (WGS) entry which is preliminary data.</text>
</comment>
<dbReference type="GO" id="GO:0005576">
    <property type="term" value="C:extracellular region"/>
    <property type="evidence" value="ECO:0007669"/>
    <property type="project" value="UniProtKB-SubCell"/>
</dbReference>
<dbReference type="NCBIfam" id="NF033679">
    <property type="entry name" value="DNRLRE_dom"/>
    <property type="match status" value="1"/>
</dbReference>
<evidence type="ECO:0000256" key="1">
    <source>
        <dbReference type="ARBA" id="ARBA00004613"/>
    </source>
</evidence>
<keyword evidence="5" id="KW-0472">Membrane</keyword>
<accession>A0A1G1VRY6</accession>
<evidence type="ECO:0000256" key="2">
    <source>
        <dbReference type="ARBA" id="ARBA00022525"/>
    </source>
</evidence>
<evidence type="ECO:0000259" key="6">
    <source>
        <dbReference type="Pfam" id="PF24517"/>
    </source>
</evidence>
<feature type="compositionally biased region" description="Low complexity" evidence="4">
    <location>
        <begin position="81"/>
        <end position="94"/>
    </location>
</feature>
<feature type="domain" description="Carbohydrate-binding module family 96" evidence="6">
    <location>
        <begin position="128"/>
        <end position="246"/>
    </location>
</feature>
<evidence type="ECO:0000256" key="3">
    <source>
        <dbReference type="ARBA" id="ARBA00022729"/>
    </source>
</evidence>
<organism evidence="7 8">
    <name type="scientific">Candidatus Chisholmbacteria bacterium RIFCSPHIGHO2_01_FULL_52_32</name>
    <dbReference type="NCBI Taxonomy" id="1797591"/>
    <lineage>
        <taxon>Bacteria</taxon>
        <taxon>Candidatus Chisholmiibacteriota</taxon>
    </lineage>
</organism>
<dbReference type="InterPro" id="IPR055372">
    <property type="entry name" value="CBM96"/>
</dbReference>
<comment type="subcellular location">
    <subcellularLocation>
        <location evidence="1">Secreted</location>
    </subcellularLocation>
</comment>
<evidence type="ECO:0000256" key="4">
    <source>
        <dbReference type="SAM" id="MobiDB-lite"/>
    </source>
</evidence>
<keyword evidence="2" id="KW-0964">Secreted</keyword>
<keyword evidence="5" id="KW-1133">Transmembrane helix</keyword>
<proteinExistence type="predicted"/>
<keyword evidence="3" id="KW-0732">Signal</keyword>
<feature type="transmembrane region" description="Helical" evidence="5">
    <location>
        <begin position="24"/>
        <end position="46"/>
    </location>
</feature>
<dbReference type="Proteomes" id="UP000179233">
    <property type="component" value="Unassembled WGS sequence"/>
</dbReference>
<protein>
    <recommendedName>
        <fullName evidence="6">Carbohydrate-binding module family 96 domain-containing protein</fullName>
    </recommendedName>
</protein>
<name>A0A1G1VRY6_9BACT</name>
<feature type="region of interest" description="Disordered" evidence="4">
    <location>
        <begin position="51"/>
        <end position="108"/>
    </location>
</feature>
<evidence type="ECO:0000256" key="5">
    <source>
        <dbReference type="SAM" id="Phobius"/>
    </source>
</evidence>
<gene>
    <name evidence="7" type="ORF">A2786_01505</name>
</gene>
<keyword evidence="5" id="KW-0812">Transmembrane</keyword>
<dbReference type="AlphaFoldDB" id="A0A1G1VRY6"/>
<reference evidence="7 8" key="1">
    <citation type="journal article" date="2016" name="Nat. Commun.">
        <title>Thousands of microbial genomes shed light on interconnected biogeochemical processes in an aquifer system.</title>
        <authorList>
            <person name="Anantharaman K."/>
            <person name="Brown C.T."/>
            <person name="Hug L.A."/>
            <person name="Sharon I."/>
            <person name="Castelle C.J."/>
            <person name="Probst A.J."/>
            <person name="Thomas B.C."/>
            <person name="Singh A."/>
            <person name="Wilkins M.J."/>
            <person name="Karaoz U."/>
            <person name="Brodie E.L."/>
            <person name="Williams K.H."/>
            <person name="Hubbard S.S."/>
            <person name="Banfield J.F."/>
        </authorList>
    </citation>
    <scope>NUCLEOTIDE SEQUENCE [LARGE SCALE GENOMIC DNA]</scope>
</reference>
<feature type="compositionally biased region" description="Low complexity" evidence="4">
    <location>
        <begin position="56"/>
        <end position="73"/>
    </location>
</feature>
<dbReference type="EMBL" id="MHCJ01000003">
    <property type="protein sequence ID" value="OGY18175.1"/>
    <property type="molecule type" value="Genomic_DNA"/>
</dbReference>
<evidence type="ECO:0000313" key="7">
    <source>
        <dbReference type="EMBL" id="OGY18175.1"/>
    </source>
</evidence>
<dbReference type="Pfam" id="PF24517">
    <property type="entry name" value="CBM96"/>
    <property type="match status" value="1"/>
</dbReference>
<feature type="compositionally biased region" description="Pro residues" evidence="4">
    <location>
        <begin position="95"/>
        <end position="108"/>
    </location>
</feature>
<evidence type="ECO:0000313" key="8">
    <source>
        <dbReference type="Proteomes" id="UP000179233"/>
    </source>
</evidence>